<protein>
    <recommendedName>
        <fullName evidence="1">Bro-N domain-containing protein</fullName>
    </recommendedName>
</protein>
<sequence length="285" mass="31452">MSAMINFAFEENLVRVIDREGEPWFVGKDICVALGLKNHNDALSDLDSDEKGVANIDPLSKSARGGGAQEVVIVSEPGVYRLVFRSRKPEAERFKRWLAHEVIPQIRKTGSYQPSNPDPVMTPQQMDIRLALDMVREARLIHGKQRAARLWESLPMLPRVPEIPVLQHANHAAGAACLAHLLAYRIETGESVAELISLAMESGDALDMRLRSLGIRPITEGEPGIAIATNPVLTGGLFHDTRWDKGRHIGALRSLPGVISFRHIKVQRNATSSSIFIPAELLEAD</sequence>
<evidence type="ECO:0000313" key="2">
    <source>
        <dbReference type="EMBL" id="KAA3526130.1"/>
    </source>
</evidence>
<dbReference type="RefSeq" id="WP_071207452.1">
    <property type="nucleotide sequence ID" value="NZ_MBFB02000017.1"/>
</dbReference>
<dbReference type="PROSITE" id="PS51750">
    <property type="entry name" value="BRO_N"/>
    <property type="match status" value="1"/>
</dbReference>
<reference evidence="2 3" key="1">
    <citation type="submission" date="2018-08" db="EMBL/GenBank/DDBJ databases">
        <title>Genome sequencing of Agrobacterium vitis strain ICMP 10754.</title>
        <authorList>
            <person name="Visnovsky S.B."/>
            <person name="Pitman A.R."/>
        </authorList>
    </citation>
    <scope>NUCLEOTIDE SEQUENCE [LARGE SCALE GENOMIC DNA]</scope>
    <source>
        <strain evidence="2 3">ICMP 10754</strain>
    </source>
</reference>
<dbReference type="Proteomes" id="UP000436911">
    <property type="component" value="Unassembled WGS sequence"/>
</dbReference>
<name>A0A1S2DZ51_AGRVI</name>
<dbReference type="OrthoDB" id="9808959at2"/>
<dbReference type="SMART" id="SM01040">
    <property type="entry name" value="Bro-N"/>
    <property type="match status" value="1"/>
</dbReference>
<comment type="caution">
    <text evidence="2">The sequence shown here is derived from an EMBL/GenBank/DDBJ whole genome shotgun (WGS) entry which is preliminary data.</text>
</comment>
<dbReference type="PANTHER" id="PTHR36180:SF2">
    <property type="entry name" value="BRO FAMILY PROTEIN"/>
    <property type="match status" value="1"/>
</dbReference>
<feature type="domain" description="Bro-N" evidence="1">
    <location>
        <begin position="1"/>
        <end position="110"/>
    </location>
</feature>
<organism evidence="2 3">
    <name type="scientific">Agrobacterium vitis</name>
    <name type="common">Rhizobium vitis</name>
    <dbReference type="NCBI Taxonomy" id="373"/>
    <lineage>
        <taxon>Bacteria</taxon>
        <taxon>Pseudomonadati</taxon>
        <taxon>Pseudomonadota</taxon>
        <taxon>Alphaproteobacteria</taxon>
        <taxon>Hyphomicrobiales</taxon>
        <taxon>Rhizobiaceae</taxon>
        <taxon>Rhizobium/Agrobacterium group</taxon>
        <taxon>Agrobacterium</taxon>
    </lineage>
</organism>
<gene>
    <name evidence="2" type="ORF">DXT89_16530</name>
</gene>
<dbReference type="Pfam" id="PF02498">
    <property type="entry name" value="Bro-N"/>
    <property type="match status" value="1"/>
</dbReference>
<evidence type="ECO:0000259" key="1">
    <source>
        <dbReference type="PROSITE" id="PS51750"/>
    </source>
</evidence>
<evidence type="ECO:0000313" key="3">
    <source>
        <dbReference type="Proteomes" id="UP000436911"/>
    </source>
</evidence>
<proteinExistence type="predicted"/>
<accession>A0A1S2DZ51</accession>
<dbReference type="InterPro" id="IPR003497">
    <property type="entry name" value="BRO_N_domain"/>
</dbReference>
<dbReference type="PANTHER" id="PTHR36180">
    <property type="entry name" value="DNA-BINDING PROTEIN-RELATED-RELATED"/>
    <property type="match status" value="1"/>
</dbReference>
<dbReference type="AlphaFoldDB" id="A0A1S2DZ51"/>
<dbReference type="EMBL" id="QUSG01000008">
    <property type="protein sequence ID" value="KAA3526130.1"/>
    <property type="molecule type" value="Genomic_DNA"/>
</dbReference>